<feature type="compositionally biased region" description="Basic and acidic residues" evidence="1">
    <location>
        <begin position="93"/>
        <end position="119"/>
    </location>
</feature>
<dbReference type="Proteomes" id="UP001189429">
    <property type="component" value="Unassembled WGS sequence"/>
</dbReference>
<reference evidence="2" key="1">
    <citation type="submission" date="2023-10" db="EMBL/GenBank/DDBJ databases">
        <authorList>
            <person name="Chen Y."/>
            <person name="Shah S."/>
            <person name="Dougan E. K."/>
            <person name="Thang M."/>
            <person name="Chan C."/>
        </authorList>
    </citation>
    <scope>NUCLEOTIDE SEQUENCE [LARGE SCALE GENOMIC DNA]</scope>
</reference>
<name>A0ABN9QJ35_9DINO</name>
<keyword evidence="3" id="KW-1185">Reference proteome</keyword>
<feature type="non-terminal residue" evidence="2">
    <location>
        <position position="243"/>
    </location>
</feature>
<feature type="region of interest" description="Disordered" evidence="1">
    <location>
        <begin position="91"/>
        <end position="119"/>
    </location>
</feature>
<evidence type="ECO:0000256" key="1">
    <source>
        <dbReference type="SAM" id="MobiDB-lite"/>
    </source>
</evidence>
<evidence type="ECO:0000313" key="2">
    <source>
        <dbReference type="EMBL" id="CAK0806057.1"/>
    </source>
</evidence>
<proteinExistence type="predicted"/>
<gene>
    <name evidence="2" type="ORF">PCOR1329_LOCUS12417</name>
</gene>
<dbReference type="EMBL" id="CAUYUJ010003620">
    <property type="protein sequence ID" value="CAK0806057.1"/>
    <property type="molecule type" value="Genomic_DNA"/>
</dbReference>
<comment type="caution">
    <text evidence="2">The sequence shown here is derived from an EMBL/GenBank/DDBJ whole genome shotgun (WGS) entry which is preliminary data.</text>
</comment>
<evidence type="ECO:0000313" key="3">
    <source>
        <dbReference type="Proteomes" id="UP001189429"/>
    </source>
</evidence>
<feature type="non-terminal residue" evidence="2">
    <location>
        <position position="1"/>
    </location>
</feature>
<protein>
    <submittedName>
        <fullName evidence="2">Uncharacterized protein</fullName>
    </submittedName>
</protein>
<organism evidence="2 3">
    <name type="scientific">Prorocentrum cordatum</name>
    <dbReference type="NCBI Taxonomy" id="2364126"/>
    <lineage>
        <taxon>Eukaryota</taxon>
        <taxon>Sar</taxon>
        <taxon>Alveolata</taxon>
        <taxon>Dinophyceae</taxon>
        <taxon>Prorocentrales</taxon>
        <taxon>Prorocentraceae</taxon>
        <taxon>Prorocentrum</taxon>
    </lineage>
</organism>
<sequence>PDVVDIVVSEPKCMLDPWSKQMLESGTPGSDEFRHRLELHAEMAETNISPVEGGHAHVHRFVKSRVQTHPIDMPQLSAQWSGYHIRSNGDFGEDVRGRAAGEPRDAGHGRCDGDGQHDDVDDAVKKKGGGPWRAYLRIAHTNDLREAAVAYNALPRDSELYLRCLAEGREATENQGMQDNETLVSDIVHEYPAMNVVKPHLCATPLAPELNAVVLQGSATAMRAADVWKWAESLALHKQNVMQ</sequence>
<accession>A0ABN9QJ35</accession>